<keyword evidence="2" id="KW-0813">Transport</keyword>
<evidence type="ECO:0000256" key="6">
    <source>
        <dbReference type="SAM" id="MobiDB-lite"/>
    </source>
</evidence>
<keyword evidence="3 7" id="KW-0812">Transmembrane</keyword>
<sequence>MALASVPEVVMGSIAFTVFWMLAVFPAVPLLPIGRTAGSLLGAMLMVIFQVLSPDQAYASIDLPILGLLFGTMVVSIYLERAQMFKYLGKLLAWRSKGGRDLLVRVCLVSALASALFTNDTTCIVLTEFVLKLAKQHKLPAKPFLLALATSANIGSSATPIGNPQNLVIAVESKISFVKFFVGVLPAMLVGVVINIVLLLGMFWKQLSTTNQVEQQGQQGELVDDDDEVEGHTFSPARMSHPSPPSSQEKTCANDVEKNIAAGCYRVSNMKREKGGRVIAVAREGFGHGQMAFEKMMVLGSVGTLQSLCTDQALSRWRYLVIGLLLLLYPSEWVSITFLSSYDIFYASLKKWVPRCLFFISMSQDVVLEHFQGRMRPKYATTSSVSHRNIQDRVRKEQSTGYHYLEMPNGDLRELSRSYSSCLHYESTHSRTFRGNSDNEVIKRGSMYQSSKEVRRMRKLQEGRRTKESGCRDQDFISFEIVDYPHGHDTNKANQLQHQKFLPPISSSACSKPTVDATNSVATSSTRFLDLSFRDLPDKSLNDNKSSTDFVSAKVDSLAIWSPTVDARTHYRKPASKLLESGSQEEQKSQCHKMVGCERDSLKTLPKCFSENAKMTHRVSQSGYGLTEEKGPKAMLSPLKRMFHPIMKSKSLRDSPLSRTKSGGNIVIDPTKKSNGVLQKSLLREFPIIEQNIEHGLCSKGGEFSTAAMSPAHLRGILNMKIENENPSFRFSLQDPEDVLSAKKWRTNNAFNWVYTFHRSEKKMNSGGGTKHKHEEYLPLVGQMQISCYLCSEVSENGSLANSTVTEFVLYDIARGRMNSTLEERPKYSLDSIQLVTNSSMGDLVTEGHLERKHSVEHPDPARHGFSSGDSNASTSYPWLPENLHPQLEIAAVEIQIPFIKKQSWKHTIEFGSKEHTFDMGNESKNNLNHATVKVVTPSGAHGLPNNEESCPSSLLDRWRLGGGCDCGGWDMACPIIVFSNSHPDNSIDHTAWENQKPISLFEQGSKENVPSLSITADGKEEYSVEFHAHFSSLQAFSICIAILHSSDVSSAIIQGKRKQSLYSNSLKLLLEEEVRHLIEAVTTEEKRKSKRGVEQVHPFFIDPPFSPMGRV</sequence>
<evidence type="ECO:0000259" key="8">
    <source>
        <dbReference type="Pfam" id="PF03600"/>
    </source>
</evidence>
<feature type="region of interest" description="Disordered" evidence="6">
    <location>
        <begin position="215"/>
        <end position="251"/>
    </location>
</feature>
<organism evidence="9 10">
    <name type="scientific">Canna indica</name>
    <name type="common">Indian-shot</name>
    <dbReference type="NCBI Taxonomy" id="4628"/>
    <lineage>
        <taxon>Eukaryota</taxon>
        <taxon>Viridiplantae</taxon>
        <taxon>Streptophyta</taxon>
        <taxon>Embryophyta</taxon>
        <taxon>Tracheophyta</taxon>
        <taxon>Spermatophyta</taxon>
        <taxon>Magnoliopsida</taxon>
        <taxon>Liliopsida</taxon>
        <taxon>Zingiberales</taxon>
        <taxon>Cannaceae</taxon>
        <taxon>Canna</taxon>
    </lineage>
</organism>
<keyword evidence="4 7" id="KW-1133">Transmembrane helix</keyword>
<name>A0AAQ3Q7I8_9LILI</name>
<dbReference type="Proteomes" id="UP001327560">
    <property type="component" value="Chromosome 2"/>
</dbReference>
<feature type="transmembrane region" description="Helical" evidence="7">
    <location>
        <begin position="58"/>
        <end position="79"/>
    </location>
</feature>
<protein>
    <recommendedName>
        <fullName evidence="8">Citrate transporter-like domain-containing protein</fullName>
    </recommendedName>
</protein>
<feature type="domain" description="Citrate transporter-like" evidence="8">
    <location>
        <begin position="27"/>
        <end position="312"/>
    </location>
</feature>
<feature type="compositionally biased region" description="Basic and acidic residues" evidence="6">
    <location>
        <begin position="852"/>
        <end position="863"/>
    </location>
</feature>
<evidence type="ECO:0000256" key="2">
    <source>
        <dbReference type="ARBA" id="ARBA00022448"/>
    </source>
</evidence>
<gene>
    <name evidence="9" type="ORF">Cni_G07629</name>
</gene>
<comment type="subcellular location">
    <subcellularLocation>
        <location evidence="1">Membrane</location>
        <topology evidence="1">Multi-pass membrane protein</topology>
    </subcellularLocation>
</comment>
<keyword evidence="10" id="KW-1185">Reference proteome</keyword>
<dbReference type="PANTHER" id="PTHR31390">
    <property type="entry name" value="EXPRESSED PROTEIN"/>
    <property type="match status" value="1"/>
</dbReference>
<evidence type="ECO:0000256" key="4">
    <source>
        <dbReference type="ARBA" id="ARBA00022989"/>
    </source>
</evidence>
<evidence type="ECO:0000256" key="3">
    <source>
        <dbReference type="ARBA" id="ARBA00022692"/>
    </source>
</evidence>
<dbReference type="EMBL" id="CP136891">
    <property type="protein sequence ID" value="WOK98917.1"/>
    <property type="molecule type" value="Genomic_DNA"/>
</dbReference>
<dbReference type="AlphaFoldDB" id="A0AAQ3Q7I8"/>
<dbReference type="GO" id="GO:0055085">
    <property type="term" value="P:transmembrane transport"/>
    <property type="evidence" value="ECO:0007669"/>
    <property type="project" value="InterPro"/>
</dbReference>
<dbReference type="Pfam" id="PF03600">
    <property type="entry name" value="CitMHS"/>
    <property type="match status" value="1"/>
</dbReference>
<evidence type="ECO:0000256" key="1">
    <source>
        <dbReference type="ARBA" id="ARBA00004141"/>
    </source>
</evidence>
<feature type="transmembrane region" description="Helical" evidence="7">
    <location>
        <begin position="180"/>
        <end position="204"/>
    </location>
</feature>
<evidence type="ECO:0000313" key="10">
    <source>
        <dbReference type="Proteomes" id="UP001327560"/>
    </source>
</evidence>
<evidence type="ECO:0000256" key="5">
    <source>
        <dbReference type="ARBA" id="ARBA00023136"/>
    </source>
</evidence>
<evidence type="ECO:0000313" key="9">
    <source>
        <dbReference type="EMBL" id="WOK98917.1"/>
    </source>
</evidence>
<dbReference type="Pfam" id="PF12043">
    <property type="entry name" value="DUF3527"/>
    <property type="match status" value="1"/>
</dbReference>
<dbReference type="InterPro" id="IPR004680">
    <property type="entry name" value="Cit_transptr-like_dom"/>
</dbReference>
<accession>A0AAQ3Q7I8</accession>
<proteinExistence type="predicted"/>
<dbReference type="InterPro" id="IPR021916">
    <property type="entry name" value="DUF3527"/>
</dbReference>
<keyword evidence="5 7" id="KW-0472">Membrane</keyword>
<reference evidence="9 10" key="1">
    <citation type="submission" date="2023-10" db="EMBL/GenBank/DDBJ databases">
        <title>Chromosome-scale genome assembly provides insights into flower coloration mechanisms of Canna indica.</title>
        <authorList>
            <person name="Li C."/>
        </authorList>
    </citation>
    <scope>NUCLEOTIDE SEQUENCE [LARGE SCALE GENOMIC DNA]</scope>
    <source>
        <tissue evidence="9">Flower</tissue>
    </source>
</reference>
<feature type="region of interest" description="Disordered" evidence="6">
    <location>
        <begin position="852"/>
        <end position="873"/>
    </location>
</feature>
<feature type="transmembrane region" description="Helical" evidence="7">
    <location>
        <begin position="6"/>
        <end position="25"/>
    </location>
</feature>
<dbReference type="PANTHER" id="PTHR31390:SF0">
    <property type="entry name" value="DOMAIN PROTEIN, PUTATIVE (DUF3527)-RELATED"/>
    <property type="match status" value="1"/>
</dbReference>
<evidence type="ECO:0000256" key="7">
    <source>
        <dbReference type="SAM" id="Phobius"/>
    </source>
</evidence>
<dbReference type="GO" id="GO:0016020">
    <property type="term" value="C:membrane"/>
    <property type="evidence" value="ECO:0007669"/>
    <property type="project" value="UniProtKB-SubCell"/>
</dbReference>